<dbReference type="SUPFAM" id="SSF46785">
    <property type="entry name" value="Winged helix' DNA-binding domain"/>
    <property type="match status" value="1"/>
</dbReference>
<proteinExistence type="inferred from homology"/>
<dbReference type="RefSeq" id="WP_274354362.1">
    <property type="nucleotide sequence ID" value="NZ_JAQZSM010000049.1"/>
</dbReference>
<dbReference type="InterPro" id="IPR000600">
    <property type="entry name" value="ROK"/>
</dbReference>
<comment type="caution">
    <text evidence="2">The sequence shown here is derived from an EMBL/GenBank/DDBJ whole genome shotgun (WGS) entry which is preliminary data.</text>
</comment>
<sequence>MKRTPVAWDSTALLNAGELLTLIARGNAKTRSDLIEATRLSRMTMSQRLSALMGAGLVEETPQTLPSGGRPTRQLRLSPAAGHLLVANIGETHLHLAATDLTASVLAERTIPFDIGNGPDVVLGMISEGFTALAALLPPGTGPLFGIGLSLPTPVDFAAGVVVGPSVLYGWDGFEIRTRLGARYGVPVYVENDVNLMTIFEHRHNYADVDDMIFIKVGTGIGSGIVSNGRILRGAKGAAGDIGHIGIKSKHPPLCRCGKFGCLEALAGGWALARDLTTAGLPATTARDVIELFNRQTPLALMLLRQAGRNVGEVVCELVSVLNPAMIVVGGTISQAGDTLLDGVRELVYQRCLPLATSDLKIVVSKAHEDTAILGAALLVLDSIFDMSEIDGVLNRVALEASTLATQEI</sequence>
<dbReference type="PANTHER" id="PTHR18964">
    <property type="entry name" value="ROK (REPRESSOR, ORF, KINASE) FAMILY"/>
    <property type="match status" value="1"/>
</dbReference>
<dbReference type="Gene3D" id="3.30.420.40">
    <property type="match status" value="2"/>
</dbReference>
<evidence type="ECO:0000313" key="2">
    <source>
        <dbReference type="EMBL" id="MDD7973701.1"/>
    </source>
</evidence>
<protein>
    <submittedName>
        <fullName evidence="2">ROK family transcriptional regulator</fullName>
    </submittedName>
</protein>
<dbReference type="PROSITE" id="PS01125">
    <property type="entry name" value="ROK"/>
    <property type="match status" value="1"/>
</dbReference>
<evidence type="ECO:0000313" key="3">
    <source>
        <dbReference type="Proteomes" id="UP001431784"/>
    </source>
</evidence>
<accession>A0ABT5TFB4</accession>
<dbReference type="EMBL" id="JAQZSM010000049">
    <property type="protein sequence ID" value="MDD7973701.1"/>
    <property type="molecule type" value="Genomic_DNA"/>
</dbReference>
<dbReference type="SUPFAM" id="SSF53067">
    <property type="entry name" value="Actin-like ATPase domain"/>
    <property type="match status" value="1"/>
</dbReference>
<organism evidence="2 3">
    <name type="scientific">Roseinatronobacter alkalisoli</name>
    <dbReference type="NCBI Taxonomy" id="3028235"/>
    <lineage>
        <taxon>Bacteria</taxon>
        <taxon>Pseudomonadati</taxon>
        <taxon>Pseudomonadota</taxon>
        <taxon>Alphaproteobacteria</taxon>
        <taxon>Rhodobacterales</taxon>
        <taxon>Paracoccaceae</taxon>
        <taxon>Roseinatronobacter</taxon>
    </lineage>
</organism>
<dbReference type="Gene3D" id="1.10.10.10">
    <property type="entry name" value="Winged helix-like DNA-binding domain superfamily/Winged helix DNA-binding domain"/>
    <property type="match status" value="1"/>
</dbReference>
<name>A0ABT5TFB4_9RHOB</name>
<reference evidence="2" key="1">
    <citation type="submission" date="2023-02" db="EMBL/GenBank/DDBJ databases">
        <title>Description of Roseinatronobacter alkalisoli sp. nov., an alkaliphilic bacerium isolated from soda soil.</title>
        <authorList>
            <person name="Wei W."/>
        </authorList>
    </citation>
    <scope>NUCLEOTIDE SEQUENCE</scope>
    <source>
        <strain evidence="2">HJB301</strain>
    </source>
</reference>
<dbReference type="InterPro" id="IPR036388">
    <property type="entry name" value="WH-like_DNA-bd_sf"/>
</dbReference>
<dbReference type="InterPro" id="IPR036390">
    <property type="entry name" value="WH_DNA-bd_sf"/>
</dbReference>
<dbReference type="InterPro" id="IPR043129">
    <property type="entry name" value="ATPase_NBD"/>
</dbReference>
<dbReference type="PANTHER" id="PTHR18964:SF173">
    <property type="entry name" value="GLUCOKINASE"/>
    <property type="match status" value="1"/>
</dbReference>
<keyword evidence="3" id="KW-1185">Reference proteome</keyword>
<dbReference type="Pfam" id="PF00480">
    <property type="entry name" value="ROK"/>
    <property type="match status" value="1"/>
</dbReference>
<comment type="similarity">
    <text evidence="1">Belongs to the ROK (NagC/XylR) family.</text>
</comment>
<dbReference type="Proteomes" id="UP001431784">
    <property type="component" value="Unassembled WGS sequence"/>
</dbReference>
<gene>
    <name evidence="2" type="ORF">PUT78_21810</name>
</gene>
<dbReference type="InterPro" id="IPR049874">
    <property type="entry name" value="ROK_cs"/>
</dbReference>
<evidence type="ECO:0000256" key="1">
    <source>
        <dbReference type="ARBA" id="ARBA00006479"/>
    </source>
</evidence>